<proteinExistence type="predicted"/>
<protein>
    <submittedName>
        <fullName evidence="1">Cellulose biosynthesis protein BcsD</fullName>
    </submittedName>
</protein>
<dbReference type="Pfam" id="PF03500">
    <property type="entry name" value="Cellsynth_D"/>
    <property type="match status" value="1"/>
</dbReference>
<dbReference type="InterPro" id="IPR022798">
    <property type="entry name" value="BcsD_bac"/>
</dbReference>
<dbReference type="InterPro" id="IPR038470">
    <property type="entry name" value="Cellsynth_D_sf"/>
</dbReference>
<keyword evidence="2" id="KW-1185">Reference proteome</keyword>
<gene>
    <name evidence="1" type="primary">bcsD</name>
    <name evidence="1" type="ORF">PSQ39_16285</name>
</gene>
<dbReference type="EMBL" id="JAQSIO010000006">
    <property type="protein sequence ID" value="MDD0816199.1"/>
    <property type="molecule type" value="Genomic_DNA"/>
</dbReference>
<sequence length="157" mass="17554">MSEAATSRPTEVSEYLSRQQCSRQWRHFLHAMADEFASALPADQLRTLAQRIGVRFANALPLTVQPTLDGVQTEMSRVWLDLDWGWVSLQQHDDHVDIHHQGSPLVSAFGSAGGDWALGFLEGVYQQWFEQQGAPGLRVTQSQAADGWGSVCFRLSR</sequence>
<dbReference type="Proteomes" id="UP001528672">
    <property type="component" value="Unassembled WGS sequence"/>
</dbReference>
<name>A0ABT5MJM2_9BURK</name>
<evidence type="ECO:0000313" key="1">
    <source>
        <dbReference type="EMBL" id="MDD0816199.1"/>
    </source>
</evidence>
<comment type="caution">
    <text evidence="1">The sequence shown here is derived from an EMBL/GenBank/DDBJ whole genome shotgun (WGS) entry which is preliminary data.</text>
</comment>
<dbReference type="Gene3D" id="3.30.70.2590">
    <property type="match status" value="1"/>
</dbReference>
<organism evidence="1 2">
    <name type="scientific">Curvibacter microcysteis</name>
    <dbReference type="NCBI Taxonomy" id="3026419"/>
    <lineage>
        <taxon>Bacteria</taxon>
        <taxon>Pseudomonadati</taxon>
        <taxon>Pseudomonadota</taxon>
        <taxon>Betaproteobacteria</taxon>
        <taxon>Burkholderiales</taxon>
        <taxon>Comamonadaceae</taxon>
        <taxon>Curvibacter</taxon>
    </lineage>
</organism>
<reference evidence="1 2" key="1">
    <citation type="submission" date="2023-02" db="EMBL/GenBank/DDBJ databases">
        <title>Bacterial whole genome sequence for Curvibacter sp. HBC28.</title>
        <authorList>
            <person name="Le V."/>
            <person name="Ko S.-R."/>
            <person name="Ahn C.-Y."/>
            <person name="Oh H.-M."/>
        </authorList>
    </citation>
    <scope>NUCLEOTIDE SEQUENCE [LARGE SCALE GENOMIC DNA]</scope>
    <source>
        <strain evidence="1 2">HBC28</strain>
    </source>
</reference>
<evidence type="ECO:0000313" key="2">
    <source>
        <dbReference type="Proteomes" id="UP001528672"/>
    </source>
</evidence>
<accession>A0ABT5MJM2</accession>
<dbReference type="RefSeq" id="WP_273927890.1">
    <property type="nucleotide sequence ID" value="NZ_JAQSIO010000006.1"/>
</dbReference>